<reference evidence="11" key="1">
    <citation type="journal article" date="2015" name="Int. J. Syst. Evol. Microbiol.">
        <title>Rhizobium alvei sp. nov., isolated from a freshwater river.</title>
        <authorList>
            <person name="Sheu S.Y."/>
            <person name="Huang H.W."/>
            <person name="Young C.C."/>
            <person name="Chen W.M."/>
        </authorList>
    </citation>
    <scope>NUCLEOTIDE SEQUENCE</scope>
    <source>
        <strain evidence="11">TNR-22</strain>
    </source>
</reference>
<evidence type="ECO:0000256" key="1">
    <source>
        <dbReference type="ARBA" id="ARBA00004651"/>
    </source>
</evidence>
<keyword evidence="6 8" id="KW-1133">Transmembrane helix</keyword>
<feature type="transmembrane region" description="Helical" evidence="8">
    <location>
        <begin position="280"/>
        <end position="301"/>
    </location>
</feature>
<dbReference type="Proteomes" id="UP001174932">
    <property type="component" value="Unassembled WGS sequence"/>
</dbReference>
<feature type="transmembrane region" description="Helical" evidence="8">
    <location>
        <begin position="249"/>
        <end position="274"/>
    </location>
</feature>
<comment type="caution">
    <text evidence="11">The sequence shown here is derived from an EMBL/GenBank/DDBJ whole genome shotgun (WGS) entry which is preliminary data.</text>
</comment>
<feature type="transmembrane region" description="Helical" evidence="8">
    <location>
        <begin position="139"/>
        <end position="158"/>
    </location>
</feature>
<dbReference type="InterPro" id="IPR011527">
    <property type="entry name" value="ABC1_TM_dom"/>
</dbReference>
<protein>
    <submittedName>
        <fullName evidence="11">ATP-binding cassette domain-containing protein</fullName>
    </submittedName>
</protein>
<feature type="transmembrane region" description="Helical" evidence="8">
    <location>
        <begin position="43"/>
        <end position="62"/>
    </location>
</feature>
<dbReference type="SMART" id="SM00382">
    <property type="entry name" value="AAA"/>
    <property type="match status" value="1"/>
</dbReference>
<dbReference type="SUPFAM" id="SSF90123">
    <property type="entry name" value="ABC transporter transmembrane region"/>
    <property type="match status" value="1"/>
</dbReference>
<evidence type="ECO:0000313" key="11">
    <source>
        <dbReference type="EMBL" id="MDO6962902.1"/>
    </source>
</evidence>
<evidence type="ECO:0000256" key="8">
    <source>
        <dbReference type="SAM" id="Phobius"/>
    </source>
</evidence>
<comment type="subcellular location">
    <subcellularLocation>
        <location evidence="1">Cell membrane</location>
        <topology evidence="1">Multi-pass membrane protein</topology>
    </subcellularLocation>
</comment>
<evidence type="ECO:0000256" key="7">
    <source>
        <dbReference type="ARBA" id="ARBA00023136"/>
    </source>
</evidence>
<evidence type="ECO:0000259" key="9">
    <source>
        <dbReference type="PROSITE" id="PS50893"/>
    </source>
</evidence>
<evidence type="ECO:0000256" key="3">
    <source>
        <dbReference type="ARBA" id="ARBA00022692"/>
    </source>
</evidence>
<keyword evidence="3 8" id="KW-0812">Transmembrane</keyword>
<dbReference type="PANTHER" id="PTHR24221:SF654">
    <property type="entry name" value="ATP-BINDING CASSETTE SUB-FAMILY B MEMBER 6"/>
    <property type="match status" value="1"/>
</dbReference>
<evidence type="ECO:0000256" key="6">
    <source>
        <dbReference type="ARBA" id="ARBA00022989"/>
    </source>
</evidence>
<name>A0ABT8YHK7_9HYPH</name>
<dbReference type="PANTHER" id="PTHR24221">
    <property type="entry name" value="ATP-BINDING CASSETTE SUB-FAMILY B"/>
    <property type="match status" value="1"/>
</dbReference>
<comment type="similarity">
    <text evidence="2">Belongs to the ABC transporter superfamily.</text>
</comment>
<evidence type="ECO:0000256" key="4">
    <source>
        <dbReference type="ARBA" id="ARBA00022741"/>
    </source>
</evidence>
<evidence type="ECO:0000256" key="5">
    <source>
        <dbReference type="ARBA" id="ARBA00022840"/>
    </source>
</evidence>
<dbReference type="RefSeq" id="WP_304374796.1">
    <property type="nucleotide sequence ID" value="NZ_JAUOZU010000002.1"/>
</dbReference>
<keyword evidence="5 11" id="KW-0067">ATP-binding</keyword>
<feature type="domain" description="ABC transmembrane type-1" evidence="10">
    <location>
        <begin position="20"/>
        <end position="309"/>
    </location>
</feature>
<sequence length="556" mass="59217">MKRLFRIAVTVWKPHAGKLLLGALLSVLVLAMGLSLLGLSGWFITASGLAGLAGLGIAFDVFRPSAMIRFLALGRAGTRYGERLYVHDATLRGLAELRLRLLNSMSHLPVRRMSALNGSERLNHLTTDVDALDGIASRLLIPLIAAAILLPAAFAIVWRMAGIAMALSQTASLLVGVIAAFALTTSLGRKPSRRAHRAMQAVRLRFIDTLRAQSETIMEGEADRAARSVLAAHDRLQAAQKDVDRSERLGSFVLAAAATTSASLSLLLAILLARSGALELPLAAAGFFVALALPEVTAPLVRAAADYARMADAARRIDPQLHPEPSPERAAKTGSAVAASAPVLAFDHITFRQGDRIILRDFSLSLQVGETVALVGESGVGKSTLLLLAAGQMEPEAGHIHLHGRAIGDWAEPDLLRAVTYLPQRSALMSGTIFEALQLARPDLTVDEAWSVLSAVALDRVIDARGGLASRLTEAGAGLSGGEQRRLTLARALLRRPSLLLLDEPTEGLDEATAETVLKGIRAYLEPETAILLASHRAAERRWADRNLLVSRPSGA</sequence>
<dbReference type="PROSITE" id="PS50929">
    <property type="entry name" value="ABC_TM1F"/>
    <property type="match status" value="1"/>
</dbReference>
<reference evidence="11" key="2">
    <citation type="submission" date="2023-07" db="EMBL/GenBank/DDBJ databases">
        <authorList>
            <person name="Shen H."/>
        </authorList>
    </citation>
    <scope>NUCLEOTIDE SEQUENCE</scope>
    <source>
        <strain evidence="11">TNR-22</strain>
    </source>
</reference>
<feature type="transmembrane region" description="Helical" evidence="8">
    <location>
        <begin position="164"/>
        <end position="187"/>
    </location>
</feature>
<dbReference type="Pfam" id="PF00005">
    <property type="entry name" value="ABC_tran"/>
    <property type="match status" value="1"/>
</dbReference>
<keyword evidence="12" id="KW-1185">Reference proteome</keyword>
<evidence type="ECO:0000313" key="12">
    <source>
        <dbReference type="Proteomes" id="UP001174932"/>
    </source>
</evidence>
<dbReference type="InterPro" id="IPR027417">
    <property type="entry name" value="P-loop_NTPase"/>
</dbReference>
<dbReference type="InterPro" id="IPR039421">
    <property type="entry name" value="Type_1_exporter"/>
</dbReference>
<dbReference type="GO" id="GO:0005524">
    <property type="term" value="F:ATP binding"/>
    <property type="evidence" value="ECO:0007669"/>
    <property type="project" value="UniProtKB-KW"/>
</dbReference>
<dbReference type="PROSITE" id="PS00211">
    <property type="entry name" value="ABC_TRANSPORTER_1"/>
    <property type="match status" value="1"/>
</dbReference>
<dbReference type="InterPro" id="IPR036640">
    <property type="entry name" value="ABC1_TM_sf"/>
</dbReference>
<evidence type="ECO:0000259" key="10">
    <source>
        <dbReference type="PROSITE" id="PS50929"/>
    </source>
</evidence>
<dbReference type="SUPFAM" id="SSF52540">
    <property type="entry name" value="P-loop containing nucleoside triphosphate hydrolases"/>
    <property type="match status" value="1"/>
</dbReference>
<dbReference type="InterPro" id="IPR003439">
    <property type="entry name" value="ABC_transporter-like_ATP-bd"/>
</dbReference>
<dbReference type="Gene3D" id="1.20.1560.10">
    <property type="entry name" value="ABC transporter type 1, transmembrane domain"/>
    <property type="match status" value="1"/>
</dbReference>
<dbReference type="InterPro" id="IPR003593">
    <property type="entry name" value="AAA+_ATPase"/>
</dbReference>
<keyword evidence="4" id="KW-0547">Nucleotide-binding</keyword>
<dbReference type="EMBL" id="JAUOZU010000002">
    <property type="protein sequence ID" value="MDO6962902.1"/>
    <property type="molecule type" value="Genomic_DNA"/>
</dbReference>
<proteinExistence type="inferred from homology"/>
<dbReference type="InterPro" id="IPR017871">
    <property type="entry name" value="ABC_transporter-like_CS"/>
</dbReference>
<feature type="domain" description="ABC transporter" evidence="9">
    <location>
        <begin position="344"/>
        <end position="556"/>
    </location>
</feature>
<keyword evidence="7 8" id="KW-0472">Membrane</keyword>
<dbReference type="PROSITE" id="PS50893">
    <property type="entry name" value="ABC_TRANSPORTER_2"/>
    <property type="match status" value="1"/>
</dbReference>
<organism evidence="11 12">
    <name type="scientific">Rhizobium alvei</name>
    <dbReference type="NCBI Taxonomy" id="1132659"/>
    <lineage>
        <taxon>Bacteria</taxon>
        <taxon>Pseudomonadati</taxon>
        <taxon>Pseudomonadota</taxon>
        <taxon>Alphaproteobacteria</taxon>
        <taxon>Hyphomicrobiales</taxon>
        <taxon>Rhizobiaceae</taxon>
        <taxon>Rhizobium/Agrobacterium group</taxon>
        <taxon>Rhizobium</taxon>
    </lineage>
</organism>
<evidence type="ECO:0000256" key="2">
    <source>
        <dbReference type="ARBA" id="ARBA00005417"/>
    </source>
</evidence>
<dbReference type="Gene3D" id="3.40.50.300">
    <property type="entry name" value="P-loop containing nucleotide triphosphate hydrolases"/>
    <property type="match status" value="1"/>
</dbReference>
<accession>A0ABT8YHK7</accession>
<gene>
    <name evidence="11" type="ORF">Q4481_02975</name>
</gene>